<proteinExistence type="predicted"/>
<sequence>MLIRRGFLDEQGNQVPVDALARGFERRMHDAMPGPGPRLQAETPAEPLPVLNGAKCPECGALALRKVDGCSRCASCHYVGECG</sequence>
<protein>
    <submittedName>
        <fullName evidence="1">Uncharacterized protein</fullName>
    </submittedName>
</protein>
<reference evidence="1" key="1">
    <citation type="submission" date="2014-10" db="EMBL/GenBank/DDBJ databases">
        <title>Massilia sp. genome.</title>
        <authorList>
            <person name="Xu B."/>
            <person name="Dai L."/>
            <person name="Huang Z."/>
        </authorList>
    </citation>
    <scope>NUCLEOTIDE SEQUENCE [LARGE SCALE GENOMIC DNA]</scope>
    <source>
        <strain evidence="1">CFS-1</strain>
    </source>
</reference>
<dbReference type="AlphaFoldDB" id="A0A422QE91"/>
<organism evidence="1 2">
    <name type="scientific">Massilia aurea</name>
    <dbReference type="NCBI Taxonomy" id="373040"/>
    <lineage>
        <taxon>Bacteria</taxon>
        <taxon>Pseudomonadati</taxon>
        <taxon>Pseudomonadota</taxon>
        <taxon>Betaproteobacteria</taxon>
        <taxon>Burkholderiales</taxon>
        <taxon>Oxalobacteraceae</taxon>
        <taxon>Telluria group</taxon>
        <taxon>Massilia</taxon>
    </lineage>
</organism>
<accession>A0A422QE91</accession>
<evidence type="ECO:0000313" key="2">
    <source>
        <dbReference type="Proteomes" id="UP000283254"/>
    </source>
</evidence>
<keyword evidence="2" id="KW-1185">Reference proteome</keyword>
<evidence type="ECO:0000313" key="1">
    <source>
        <dbReference type="EMBL" id="RNF28274.1"/>
    </source>
</evidence>
<dbReference type="EMBL" id="JSAB01000372">
    <property type="protein sequence ID" value="RNF28274.1"/>
    <property type="molecule type" value="Genomic_DNA"/>
</dbReference>
<name>A0A422QE91_9BURK</name>
<dbReference type="Proteomes" id="UP000283254">
    <property type="component" value="Unassembled WGS sequence"/>
</dbReference>
<comment type="caution">
    <text evidence="1">The sequence shown here is derived from an EMBL/GenBank/DDBJ whole genome shotgun (WGS) entry which is preliminary data.</text>
</comment>
<gene>
    <name evidence="1" type="ORF">NM04_24100</name>
</gene>